<gene>
    <name evidence="2" type="ORF">D3H65_06805</name>
</gene>
<dbReference type="EMBL" id="CP032157">
    <property type="protein sequence ID" value="AXY73705.1"/>
    <property type="molecule type" value="Genomic_DNA"/>
</dbReference>
<name>A0A3B7MQ51_9BACT</name>
<evidence type="ECO:0008006" key="4">
    <source>
        <dbReference type="Google" id="ProtNLM"/>
    </source>
</evidence>
<feature type="signal peptide" evidence="1">
    <location>
        <begin position="1"/>
        <end position="17"/>
    </location>
</feature>
<feature type="chain" id="PRO_5017660502" description="DUF4397 domain-containing protein" evidence="1">
    <location>
        <begin position="18"/>
        <end position="247"/>
    </location>
</feature>
<evidence type="ECO:0000256" key="1">
    <source>
        <dbReference type="SAM" id="SignalP"/>
    </source>
</evidence>
<accession>A0A3B7MQ51</accession>
<dbReference type="AlphaFoldDB" id="A0A3B7MQ51"/>
<keyword evidence="1" id="KW-0732">Signal</keyword>
<proteinExistence type="predicted"/>
<dbReference type="KEGG" id="pseg:D3H65_06805"/>
<dbReference type="OrthoDB" id="751045at2"/>
<dbReference type="Proteomes" id="UP000263900">
    <property type="component" value="Chromosome"/>
</dbReference>
<reference evidence="2 3" key="1">
    <citation type="submission" date="2018-09" db="EMBL/GenBank/DDBJ databases">
        <title>Genome sequencing of strain 6GH32-13.</title>
        <authorList>
            <person name="Weon H.-Y."/>
            <person name="Heo J."/>
            <person name="Kwon S.-W."/>
        </authorList>
    </citation>
    <scope>NUCLEOTIDE SEQUENCE [LARGE SCALE GENOMIC DNA]</scope>
    <source>
        <strain evidence="2 3">5GH32-13</strain>
    </source>
</reference>
<organism evidence="2 3">
    <name type="scientific">Paraflavitalea soli</name>
    <dbReference type="NCBI Taxonomy" id="2315862"/>
    <lineage>
        <taxon>Bacteria</taxon>
        <taxon>Pseudomonadati</taxon>
        <taxon>Bacteroidota</taxon>
        <taxon>Chitinophagia</taxon>
        <taxon>Chitinophagales</taxon>
        <taxon>Chitinophagaceae</taxon>
        <taxon>Paraflavitalea</taxon>
    </lineage>
</organism>
<protein>
    <recommendedName>
        <fullName evidence="4">DUF4397 domain-containing protein</fullName>
    </recommendedName>
</protein>
<keyword evidence="3" id="KW-1185">Reference proteome</keyword>
<evidence type="ECO:0000313" key="2">
    <source>
        <dbReference type="EMBL" id="AXY73705.1"/>
    </source>
</evidence>
<dbReference type="RefSeq" id="WP_119049540.1">
    <property type="nucleotide sequence ID" value="NZ_CP032157.1"/>
</dbReference>
<evidence type="ECO:0000313" key="3">
    <source>
        <dbReference type="Proteomes" id="UP000263900"/>
    </source>
</evidence>
<sequence length="247" mass="27927">MKCSKIFLIVLTALCAACEKQTVNNGQPFTFSVFNGLNDGVLLYGNYSGTQPFTYKYSQMIFSRQMSKVSFGTPQVWARYFASPDTLAKDQPVFDKRFDLVNGRSYTLYLLGEKTQTDHLFVENKFSPHKTGDSLTYLQVVNLSNDQPISVNIQGEANGSLIKNLPYKQVSSILAIPAGHSRAAYVFEFRDAASGDLLWTEEVTEINGANTDFNRFLYRNWAMIFSGKRNASDNNALKITRTYYQEK</sequence>